<evidence type="ECO:0000313" key="2">
    <source>
        <dbReference type="Proteomes" id="UP000299794"/>
    </source>
</evidence>
<comment type="caution">
    <text evidence="1">The sequence shown here is derived from an EMBL/GenBank/DDBJ whole genome shotgun (WGS) entry which is preliminary data.</text>
</comment>
<protein>
    <submittedName>
        <fullName evidence="1">Uncharacterized protein</fullName>
    </submittedName>
</protein>
<sequence>MASIILSFVGNQDPFSDYTQKEGSVVTLVRYFVEKSYVISCIFLLYTTTTEQGAKDTKEWLESSFNLSENVIKIILVDSALSDDPVNLLLAAQEARKAILEANNYLTIGDRLEFNSSSGTPVMKSAWNILQAAGYARNSRVWQIRNPDKIQAGQNQVFQTNVDVLKNEFDLKIIKSQIGDYNYSGALITLKESNLNTEIITVLLRYGHCRISFDFKQAFNEIKKFTLSVDKQLIDQISTLTRRDEKTLLKESYYNSLIRLKNQEYSNFLVGVAGFQEGFLKFLMSELGFNLPDNYAQTYRFWKDIQKFDNGKLYQFLEKNFHPDSFKGFVNRPVMIGIIEYSAKYLVLVPLIKELNEYSQQRNQYIHSFDGVSNVEDSEKIVKILYQILTNITKVSEINPFDNLNQMIYSLLETEIKENQ</sequence>
<organism evidence="1 2">
    <name type="scientific">Planktothrix agardhii CCAP 1459/11A</name>
    <dbReference type="NCBI Taxonomy" id="282420"/>
    <lineage>
        <taxon>Bacteria</taxon>
        <taxon>Bacillati</taxon>
        <taxon>Cyanobacteriota</taxon>
        <taxon>Cyanophyceae</taxon>
        <taxon>Oscillatoriophycideae</taxon>
        <taxon>Oscillatoriales</taxon>
        <taxon>Microcoleaceae</taxon>
        <taxon>Planktothrix</taxon>
    </lineage>
</organism>
<dbReference type="Proteomes" id="UP000299794">
    <property type="component" value="Unassembled WGS sequence"/>
</dbReference>
<evidence type="ECO:0000313" key="1">
    <source>
        <dbReference type="EMBL" id="GDZ93134.1"/>
    </source>
</evidence>
<dbReference type="RefSeq" id="WP_141293648.1">
    <property type="nucleotide sequence ID" value="NZ_BJCD01000032.1"/>
</dbReference>
<dbReference type="AlphaFoldDB" id="A0A4P5ZDV4"/>
<name>A0A4P5ZDV4_PLAAG</name>
<gene>
    <name evidence="1" type="ORF">PA905_09690</name>
</gene>
<dbReference type="EMBL" id="BJCD01000032">
    <property type="protein sequence ID" value="GDZ93134.1"/>
    <property type="molecule type" value="Genomic_DNA"/>
</dbReference>
<proteinExistence type="predicted"/>
<accession>A0A4P5ZDV4</accession>
<reference evidence="2" key="1">
    <citation type="submission" date="2019-02" db="EMBL/GenBank/DDBJ databases">
        <title>Draft genome sequence of Planktothrix agardhii NIES-905.</title>
        <authorList>
            <person name="Yamaguchi H."/>
            <person name="Suzuki S."/>
            <person name="Kawachi M."/>
        </authorList>
    </citation>
    <scope>NUCLEOTIDE SEQUENCE [LARGE SCALE GENOMIC DNA]</scope>
    <source>
        <strain evidence="2">CCAP 1459/11A</strain>
    </source>
</reference>